<comment type="cofactor">
    <cofactor evidence="1">
        <name>FAD</name>
        <dbReference type="ChEBI" id="CHEBI:57692"/>
    </cofactor>
</comment>
<dbReference type="InterPro" id="IPR036188">
    <property type="entry name" value="FAD/NAD-bd_sf"/>
</dbReference>
<keyword evidence="12" id="KW-1185">Reference proteome</keyword>
<accession>A0A6I3W0J7</accession>
<dbReference type="Pfam" id="PF01593">
    <property type="entry name" value="Amino_oxidase"/>
    <property type="match status" value="1"/>
</dbReference>
<dbReference type="GO" id="GO:0050361">
    <property type="term" value="F:tryptophan 2-monooxygenase activity"/>
    <property type="evidence" value="ECO:0007669"/>
    <property type="project" value="UniProtKB-EC"/>
</dbReference>
<evidence type="ECO:0000256" key="2">
    <source>
        <dbReference type="ARBA" id="ARBA00004814"/>
    </source>
</evidence>
<evidence type="ECO:0000256" key="9">
    <source>
        <dbReference type="PIRSR" id="PIRSR601613-1"/>
    </source>
</evidence>
<evidence type="ECO:0000256" key="3">
    <source>
        <dbReference type="ARBA" id="ARBA00005833"/>
    </source>
</evidence>
<comment type="pathway">
    <text evidence="2">Plant hormone metabolism; auxin biosynthesis.</text>
</comment>
<evidence type="ECO:0000256" key="5">
    <source>
        <dbReference type="ARBA" id="ARBA00017871"/>
    </source>
</evidence>
<keyword evidence="7" id="KW-0073">Auxin biosynthesis</keyword>
<dbReference type="InterPro" id="IPR001613">
    <property type="entry name" value="Flavin_amine_oxidase"/>
</dbReference>
<dbReference type="InterPro" id="IPR002937">
    <property type="entry name" value="Amino_oxidase"/>
</dbReference>
<comment type="caution">
    <text evidence="11">The sequence shown here is derived from an EMBL/GenBank/DDBJ whole genome shotgun (WGS) entry which is preliminary data.</text>
</comment>
<dbReference type="Gene3D" id="3.50.50.60">
    <property type="entry name" value="FAD/NAD(P)-binding domain"/>
    <property type="match status" value="1"/>
</dbReference>
<dbReference type="GO" id="GO:0009851">
    <property type="term" value="P:auxin biosynthetic process"/>
    <property type="evidence" value="ECO:0007669"/>
    <property type="project" value="UniProtKB-KW"/>
</dbReference>
<evidence type="ECO:0000256" key="1">
    <source>
        <dbReference type="ARBA" id="ARBA00001974"/>
    </source>
</evidence>
<dbReference type="Proteomes" id="UP000438196">
    <property type="component" value="Unassembled WGS sequence"/>
</dbReference>
<dbReference type="SUPFAM" id="SSF54373">
    <property type="entry name" value="FAD-linked reductases, C-terminal domain"/>
    <property type="match status" value="1"/>
</dbReference>
<evidence type="ECO:0000313" key="12">
    <source>
        <dbReference type="Proteomes" id="UP000438196"/>
    </source>
</evidence>
<dbReference type="SUPFAM" id="SSF51905">
    <property type="entry name" value="FAD/NAD(P)-binding domain"/>
    <property type="match status" value="1"/>
</dbReference>
<protein>
    <recommendedName>
        <fullName evidence="5">Tryptophan 2-monooxygenase</fullName>
        <ecNumber evidence="4">1.13.12.3</ecNumber>
    </recommendedName>
</protein>
<dbReference type="Gene3D" id="3.90.660.10">
    <property type="match status" value="1"/>
</dbReference>
<evidence type="ECO:0000256" key="8">
    <source>
        <dbReference type="ARBA" id="ARBA00047321"/>
    </source>
</evidence>
<dbReference type="AlphaFoldDB" id="A0A6I3W0J7"/>
<evidence type="ECO:0000313" key="11">
    <source>
        <dbReference type="EMBL" id="MUF03697.1"/>
    </source>
</evidence>
<evidence type="ECO:0000256" key="6">
    <source>
        <dbReference type="ARBA" id="ARBA00023002"/>
    </source>
</evidence>
<dbReference type="PRINTS" id="PR00757">
    <property type="entry name" value="AMINEOXDASEF"/>
</dbReference>
<keyword evidence="6" id="KW-0560">Oxidoreductase</keyword>
<proteinExistence type="inferred from homology"/>
<sequence length="487" mass="52693">MYHLFIVSTFSANSANHEATMITLTRRQALMALSAMTASLAGANASLTQGSGTKANRARKDSVLIIGAGISGLAAARMLSDAGHTVTVLEARDRIGGRIWTERAWSDAPIDLGASWIHGVNQNPVAKLAQEMGIKTTVFDAGTLMSSHDVTLYDQAGMPLSATALKQLDEDIDAVQALVWEMLEDAPRSLSAEEAFNSALKTLGIDGERGRDVLEDASRMVQDDDGADLAHLAAWGLDEGTGFDGHEVVFPEGYLQIPERLAQGIDIRLNQVVSEIQYDETAVKITTGQGTFSADKVIVTLSLGVLKHGNVRFTPALPARKQQAIERLGMGVYDKLFLRFPKVFWDDTNIISWQSDQNGAWANWFNLARVTHVPILCSLYGAGVARRIEGMSDVEAVHEAMKVLRTIYGPDIPEPAAYRRTCWASDPYARGSYSYPAVGSSTKDRSALADSIADRLHFAGEATSIEMSGTVHGALLSGWREARNILG</sequence>
<feature type="binding site" evidence="9">
    <location>
        <begin position="90"/>
        <end position="91"/>
    </location>
    <ligand>
        <name>FAD</name>
        <dbReference type="ChEBI" id="CHEBI:57692"/>
    </ligand>
</feature>
<dbReference type="OrthoDB" id="337830at2"/>
<evidence type="ECO:0000256" key="4">
    <source>
        <dbReference type="ARBA" id="ARBA00012535"/>
    </source>
</evidence>
<reference evidence="11 12" key="1">
    <citation type="submission" date="2019-11" db="EMBL/GenBank/DDBJ databases">
        <title>Pseudomonas karstica sp. nov. and Pseudomonas spelaei sp. nov. from karst caves.</title>
        <authorList>
            <person name="Zeman M."/>
        </authorList>
    </citation>
    <scope>NUCLEOTIDE SEQUENCE [LARGE SCALE GENOMIC DNA]</scope>
    <source>
        <strain evidence="11 12">CCM 7893</strain>
    </source>
</reference>
<dbReference type="EC" id="1.13.12.3" evidence="4"/>
<feature type="binding site" evidence="9">
    <location>
        <position position="71"/>
    </location>
    <ligand>
        <name>FAD</name>
        <dbReference type="ChEBI" id="CHEBI:57692"/>
    </ligand>
</feature>
<comment type="catalytic activity">
    <reaction evidence="8">
        <text>L-tryptophan + O2 = indole-3-acetamide + CO2 + H2O</text>
        <dbReference type="Rhea" id="RHEA:16165"/>
        <dbReference type="ChEBI" id="CHEBI:15377"/>
        <dbReference type="ChEBI" id="CHEBI:15379"/>
        <dbReference type="ChEBI" id="CHEBI:16031"/>
        <dbReference type="ChEBI" id="CHEBI:16526"/>
        <dbReference type="ChEBI" id="CHEBI:57912"/>
        <dbReference type="EC" id="1.13.12.3"/>
    </reaction>
</comment>
<dbReference type="PANTHER" id="PTHR10742">
    <property type="entry name" value="FLAVIN MONOAMINE OXIDASE"/>
    <property type="match status" value="1"/>
</dbReference>
<name>A0A6I3W0J7_9PSED</name>
<comment type="similarity">
    <text evidence="3">Belongs to the tryptophan 2-monooxygenase family.</text>
</comment>
<evidence type="ECO:0000259" key="10">
    <source>
        <dbReference type="Pfam" id="PF01593"/>
    </source>
</evidence>
<feature type="domain" description="Amine oxidase" evidence="10">
    <location>
        <begin position="70"/>
        <end position="486"/>
    </location>
</feature>
<dbReference type="InterPro" id="IPR050281">
    <property type="entry name" value="Flavin_monoamine_oxidase"/>
</dbReference>
<feature type="binding site" evidence="9">
    <location>
        <position position="273"/>
    </location>
    <ligand>
        <name>FAD</name>
        <dbReference type="ChEBI" id="CHEBI:57692"/>
    </ligand>
</feature>
<evidence type="ECO:0000256" key="7">
    <source>
        <dbReference type="ARBA" id="ARBA00023070"/>
    </source>
</evidence>
<dbReference type="PANTHER" id="PTHR10742:SF410">
    <property type="entry name" value="LYSINE-SPECIFIC HISTONE DEMETHYLASE 2"/>
    <property type="match status" value="1"/>
</dbReference>
<organism evidence="11 12">
    <name type="scientific">Pseudomonas spelaei</name>
    <dbReference type="NCBI Taxonomy" id="1055469"/>
    <lineage>
        <taxon>Bacteria</taxon>
        <taxon>Pseudomonadati</taxon>
        <taxon>Pseudomonadota</taxon>
        <taxon>Gammaproteobacteria</taxon>
        <taxon>Pseudomonadales</taxon>
        <taxon>Pseudomonadaceae</taxon>
        <taxon>Pseudomonas</taxon>
    </lineage>
</organism>
<gene>
    <name evidence="11" type="ORF">GNF76_05095</name>
</gene>
<dbReference type="EMBL" id="WNNK01000003">
    <property type="protein sequence ID" value="MUF03697.1"/>
    <property type="molecule type" value="Genomic_DNA"/>
</dbReference>